<gene>
    <name evidence="1" type="ORF">JOF57_001676</name>
</gene>
<accession>A0ABS4ZQL5</accession>
<comment type="caution">
    <text evidence="1">The sequence shown here is derived from an EMBL/GenBank/DDBJ whole genome shotgun (WGS) entry which is preliminary data.</text>
</comment>
<keyword evidence="2" id="KW-1185">Reference proteome</keyword>
<dbReference type="RefSeq" id="WP_209915566.1">
    <property type="nucleotide sequence ID" value="NZ_JAGIOP010000001.1"/>
</dbReference>
<evidence type="ECO:0000313" key="1">
    <source>
        <dbReference type="EMBL" id="MBP2451791.1"/>
    </source>
</evidence>
<proteinExistence type="predicted"/>
<dbReference type="Proteomes" id="UP000694460">
    <property type="component" value="Unassembled WGS sequence"/>
</dbReference>
<evidence type="ECO:0000313" key="2">
    <source>
        <dbReference type="Proteomes" id="UP000694460"/>
    </source>
</evidence>
<dbReference type="EMBL" id="JAGIOP010000001">
    <property type="protein sequence ID" value="MBP2451791.1"/>
    <property type="molecule type" value="Genomic_DNA"/>
</dbReference>
<sequence length="58" mass="6453">MAKIVITYEYEPNLDHYPTGTETAAEAMRFDVDQVLNGNTYWGELLDGDGKITASVVE</sequence>
<name>A0ABS4ZQL5_9MYCO</name>
<organism evidence="1 2">
    <name type="scientific">Mycolicibacterium lutetiense</name>
    <dbReference type="NCBI Taxonomy" id="1641992"/>
    <lineage>
        <taxon>Bacteria</taxon>
        <taxon>Bacillati</taxon>
        <taxon>Actinomycetota</taxon>
        <taxon>Actinomycetes</taxon>
        <taxon>Mycobacteriales</taxon>
        <taxon>Mycobacteriaceae</taxon>
        <taxon>Mycolicibacterium</taxon>
    </lineage>
</organism>
<protein>
    <submittedName>
        <fullName evidence="1">Uncharacterized protein</fullName>
    </submittedName>
</protein>
<reference evidence="1 2" key="1">
    <citation type="submission" date="2021-03" db="EMBL/GenBank/DDBJ databases">
        <title>Sequencing the genomes of 1000 actinobacteria strains.</title>
        <authorList>
            <person name="Klenk H.-P."/>
        </authorList>
    </citation>
    <scope>NUCLEOTIDE SEQUENCE [LARGE SCALE GENOMIC DNA]</scope>
    <source>
        <strain evidence="1 2">DSM 46713</strain>
    </source>
</reference>